<dbReference type="EMBL" id="JAECVU010000006">
    <property type="protein sequence ID" value="MBH8589151.1"/>
    <property type="molecule type" value="Genomic_DNA"/>
</dbReference>
<feature type="transmembrane region" description="Helical" evidence="1">
    <location>
        <begin position="34"/>
        <end position="54"/>
    </location>
</feature>
<dbReference type="RefSeq" id="WP_062843042.1">
    <property type="nucleotide sequence ID" value="NZ_JACEIS010000008.1"/>
</dbReference>
<protein>
    <submittedName>
        <fullName evidence="2">Uncharacterized protein</fullName>
    </submittedName>
</protein>
<keyword evidence="1" id="KW-0472">Membrane</keyword>
<evidence type="ECO:0000313" key="3">
    <source>
        <dbReference type="Proteomes" id="UP000641910"/>
    </source>
</evidence>
<comment type="caution">
    <text evidence="2">The sequence shown here is derived from an EMBL/GenBank/DDBJ whole genome shotgun (WGS) entry which is preliminary data.</text>
</comment>
<accession>A0ABS0QK55</accession>
<feature type="transmembrane region" description="Helical" evidence="1">
    <location>
        <begin position="12"/>
        <end position="28"/>
    </location>
</feature>
<gene>
    <name evidence="2" type="ORF">I8U22_10070</name>
</gene>
<sequence>MLKRVYRPWGRIGMVLFVSLALVAALYFEKDTMAHILGVVLAVAAWFATASFFPERVSDYSTIQKIVFILITLIIIILTLFLF</sequence>
<reference evidence="2 3" key="1">
    <citation type="submission" date="2020-12" db="EMBL/GenBank/DDBJ databases">
        <title>WGS of Thermoactinomyces spp.</title>
        <authorList>
            <person name="Cheng K."/>
        </authorList>
    </citation>
    <scope>NUCLEOTIDE SEQUENCE [LARGE SCALE GENOMIC DNA]</scope>
    <source>
        <strain evidence="3">CICC 10650\ACCC 41061</strain>
    </source>
</reference>
<keyword evidence="1" id="KW-0812">Transmembrane</keyword>
<dbReference type="Proteomes" id="UP000641910">
    <property type="component" value="Unassembled WGS sequence"/>
</dbReference>
<keyword evidence="3" id="KW-1185">Reference proteome</keyword>
<name>A0ABS0QK55_THEVU</name>
<organism evidence="2 3">
    <name type="scientific">Thermoactinomyces vulgaris</name>
    <dbReference type="NCBI Taxonomy" id="2026"/>
    <lineage>
        <taxon>Bacteria</taxon>
        <taxon>Bacillati</taxon>
        <taxon>Bacillota</taxon>
        <taxon>Bacilli</taxon>
        <taxon>Bacillales</taxon>
        <taxon>Thermoactinomycetaceae</taxon>
        <taxon>Thermoactinomyces</taxon>
    </lineage>
</organism>
<proteinExistence type="predicted"/>
<feature type="transmembrane region" description="Helical" evidence="1">
    <location>
        <begin position="66"/>
        <end position="82"/>
    </location>
</feature>
<evidence type="ECO:0000256" key="1">
    <source>
        <dbReference type="SAM" id="Phobius"/>
    </source>
</evidence>
<evidence type="ECO:0000313" key="2">
    <source>
        <dbReference type="EMBL" id="MBH8589151.1"/>
    </source>
</evidence>
<keyword evidence="1" id="KW-1133">Transmembrane helix</keyword>